<dbReference type="Gramene" id="RZC57771">
    <property type="protein sequence ID" value="RZC57771"/>
    <property type="gene ID" value="C5167_005078"/>
</dbReference>
<protein>
    <submittedName>
        <fullName evidence="1">Uncharacterized protein</fullName>
    </submittedName>
</protein>
<name>A0A4Y7JCZ2_PAPSO</name>
<evidence type="ECO:0000313" key="1">
    <source>
        <dbReference type="EMBL" id="RZC57771.1"/>
    </source>
</evidence>
<dbReference type="AlphaFoldDB" id="A0A4Y7JCZ2"/>
<dbReference type="Proteomes" id="UP000316621">
    <property type="component" value="Chromosome 4"/>
</dbReference>
<keyword evidence="2" id="KW-1185">Reference proteome</keyword>
<organism evidence="1 2">
    <name type="scientific">Papaver somniferum</name>
    <name type="common">Opium poppy</name>
    <dbReference type="NCBI Taxonomy" id="3469"/>
    <lineage>
        <taxon>Eukaryota</taxon>
        <taxon>Viridiplantae</taxon>
        <taxon>Streptophyta</taxon>
        <taxon>Embryophyta</taxon>
        <taxon>Tracheophyta</taxon>
        <taxon>Spermatophyta</taxon>
        <taxon>Magnoliopsida</taxon>
        <taxon>Ranunculales</taxon>
        <taxon>Papaveraceae</taxon>
        <taxon>Papaveroideae</taxon>
        <taxon>Papaver</taxon>
    </lineage>
</organism>
<reference evidence="1 2" key="1">
    <citation type="journal article" date="2018" name="Science">
        <title>The opium poppy genome and morphinan production.</title>
        <authorList>
            <person name="Guo L."/>
            <person name="Winzer T."/>
            <person name="Yang X."/>
            <person name="Li Y."/>
            <person name="Ning Z."/>
            <person name="He Z."/>
            <person name="Teodor R."/>
            <person name="Lu Y."/>
            <person name="Bowser T.A."/>
            <person name="Graham I.A."/>
            <person name="Ye K."/>
        </authorList>
    </citation>
    <scope>NUCLEOTIDE SEQUENCE [LARGE SCALE GENOMIC DNA]</scope>
    <source>
        <strain evidence="2">cv. HN1</strain>
        <tissue evidence="1">Leaves</tissue>
    </source>
</reference>
<gene>
    <name evidence="1" type="ORF">C5167_005078</name>
</gene>
<sequence length="111" mass="12213">MTSVRSLTRFEGSINSGGEGCRLFKNLDLCMPMSSQRERENDLIALPLICCLANPEDVLIVEDENGNTVLSNLPKMVPLLLPQYASTGSVRYGVPPDAWLVFEIEVVAITE</sequence>
<accession>A0A4Y7JCZ2</accession>
<evidence type="ECO:0000313" key="2">
    <source>
        <dbReference type="Proteomes" id="UP000316621"/>
    </source>
</evidence>
<proteinExistence type="predicted"/>
<dbReference type="EMBL" id="CM010718">
    <property type="protein sequence ID" value="RZC57771.1"/>
    <property type="molecule type" value="Genomic_DNA"/>
</dbReference>